<evidence type="ECO:0000313" key="5">
    <source>
        <dbReference type="Proteomes" id="UP000886758"/>
    </source>
</evidence>
<organism evidence="4 5">
    <name type="scientific">Candidatus Pelethenecus faecipullorum</name>
    <dbReference type="NCBI Taxonomy" id="2840900"/>
    <lineage>
        <taxon>Bacteria</taxon>
        <taxon>Bacillati</taxon>
        <taxon>Mycoplasmatota</taxon>
        <taxon>Mollicutes</taxon>
        <taxon>Candidatus Pelethenecus</taxon>
    </lineage>
</organism>
<comment type="caution">
    <text evidence="4">The sequence shown here is derived from an EMBL/GenBank/DDBJ whole genome shotgun (WGS) entry which is preliminary data.</text>
</comment>
<dbReference type="PANTHER" id="PTHR22550">
    <property type="entry name" value="SPORE GERMINATION PROTEIN"/>
    <property type="match status" value="1"/>
</dbReference>
<proteinExistence type="inferred from homology"/>
<reference evidence="4" key="2">
    <citation type="journal article" date="2021" name="PeerJ">
        <title>Extensive microbial diversity within the chicken gut microbiome revealed by metagenomics and culture.</title>
        <authorList>
            <person name="Gilroy R."/>
            <person name="Ravi A."/>
            <person name="Getino M."/>
            <person name="Pursley I."/>
            <person name="Horton D.L."/>
            <person name="Alikhan N.F."/>
            <person name="Baker D."/>
            <person name="Gharbi K."/>
            <person name="Hall N."/>
            <person name="Watson M."/>
            <person name="Adriaenssens E.M."/>
            <person name="Foster-Nyarko E."/>
            <person name="Jarju S."/>
            <person name="Secka A."/>
            <person name="Antonio M."/>
            <person name="Oren A."/>
            <person name="Chaudhuri R.R."/>
            <person name="La Ragione R."/>
            <person name="Hildebrand F."/>
            <person name="Pallen M.J."/>
        </authorList>
    </citation>
    <scope>NUCLEOTIDE SEQUENCE</scope>
    <source>
        <strain evidence="4">ChiW17-6978</strain>
    </source>
</reference>
<evidence type="ECO:0000256" key="1">
    <source>
        <dbReference type="ARBA" id="ARBA00005278"/>
    </source>
</evidence>
<dbReference type="InterPro" id="IPR050768">
    <property type="entry name" value="UPF0353/GerABKA_families"/>
</dbReference>
<accession>A0A9D1GQ74</accession>
<dbReference type="InterPro" id="IPR004995">
    <property type="entry name" value="Spore_Ger"/>
</dbReference>
<reference evidence="4" key="1">
    <citation type="submission" date="2020-10" db="EMBL/GenBank/DDBJ databases">
        <authorList>
            <person name="Gilroy R."/>
        </authorList>
    </citation>
    <scope>NUCLEOTIDE SEQUENCE</scope>
    <source>
        <strain evidence="4">ChiW17-6978</strain>
    </source>
</reference>
<sequence>MLQRLKNNADVIYRKTDANCEICYQEHLCNILEFMKDIYPVLVEQDRKRLDHLFPGLCKEIADDEELVEQLVFSGLLVAQRERILYAFDLSKAPSRSTSDSIADPDNVFGSRDGFVENFKENIALMRTRVKDSRLMIDTVTLGRRSKTIVSVLSIEDIHNSEIKKALLEKLKKIDLDAILSVEDIMAYFQENHLFPSYHYIGNPDSACSRLYNGEFVLIIDRICVAVCLPTTLAYASRHKIDGIHLPLFAFFERLSVLISAFMSIFFCGILCSFSTHQRDSLSLTILSTLKVSQTGVFLPIYLEILLVLFLFELYYIIGFRQSKITVSSTIVLIGGLIIGENLISSGLAGVFLMTGTAICFLLTFLVSSNVTTILSISMCRLFIILSSIFFGLVGVVLASILLAYRLYQQRTLGVPYFYPFLPFDIKGIHKFFMSTSSLKINHRDAALQVKNRHRRKMHEEDH</sequence>
<dbReference type="GO" id="GO:0016020">
    <property type="term" value="C:membrane"/>
    <property type="evidence" value="ECO:0007669"/>
    <property type="project" value="InterPro"/>
</dbReference>
<dbReference type="PANTHER" id="PTHR22550:SF5">
    <property type="entry name" value="LEUCINE ZIPPER PROTEIN 4"/>
    <property type="match status" value="1"/>
</dbReference>
<feature type="transmembrane region" description="Helical" evidence="3">
    <location>
        <begin position="382"/>
        <end position="405"/>
    </location>
</feature>
<feature type="transmembrane region" description="Helical" evidence="3">
    <location>
        <begin position="325"/>
        <end position="344"/>
    </location>
</feature>
<dbReference type="Proteomes" id="UP000886758">
    <property type="component" value="Unassembled WGS sequence"/>
</dbReference>
<dbReference type="AlphaFoldDB" id="A0A9D1GQ74"/>
<evidence type="ECO:0000313" key="4">
    <source>
        <dbReference type="EMBL" id="HIT49672.1"/>
    </source>
</evidence>
<keyword evidence="2 3" id="KW-0472">Membrane</keyword>
<dbReference type="EMBL" id="DVLF01000046">
    <property type="protein sequence ID" value="HIT49672.1"/>
    <property type="molecule type" value="Genomic_DNA"/>
</dbReference>
<protein>
    <submittedName>
        <fullName evidence="4">Spore germination protein</fullName>
    </submittedName>
</protein>
<feature type="transmembrane region" description="Helical" evidence="3">
    <location>
        <begin position="350"/>
        <end position="375"/>
    </location>
</feature>
<comment type="similarity">
    <text evidence="1">Belongs to the GerABKA family.</text>
</comment>
<keyword evidence="3" id="KW-0812">Transmembrane</keyword>
<keyword evidence="3" id="KW-1133">Transmembrane helix</keyword>
<feature type="transmembrane region" description="Helical" evidence="3">
    <location>
        <begin position="257"/>
        <end position="277"/>
    </location>
</feature>
<name>A0A9D1GQ74_9MOLU</name>
<evidence type="ECO:0000256" key="2">
    <source>
        <dbReference type="ARBA" id="ARBA00023136"/>
    </source>
</evidence>
<feature type="transmembrane region" description="Helical" evidence="3">
    <location>
        <begin position="297"/>
        <end position="318"/>
    </location>
</feature>
<evidence type="ECO:0000256" key="3">
    <source>
        <dbReference type="SAM" id="Phobius"/>
    </source>
</evidence>
<dbReference type="Pfam" id="PF03323">
    <property type="entry name" value="GerA"/>
    <property type="match status" value="1"/>
</dbReference>
<dbReference type="GO" id="GO:0009847">
    <property type="term" value="P:spore germination"/>
    <property type="evidence" value="ECO:0007669"/>
    <property type="project" value="InterPro"/>
</dbReference>
<gene>
    <name evidence="4" type="ORF">IAD46_01465</name>
</gene>